<dbReference type="InterPro" id="IPR018680">
    <property type="entry name" value="DUF2164"/>
</dbReference>
<sequence length="81" mass="9542">MTTITLPKNKRDELVQKFQHYFEQELDTELGQFDGEFLLDFIIKQTGPVFYNQGLADAQTIIERKTQDIADEIYEIEIIEN</sequence>
<accession>A0A2S7X3S9</accession>
<dbReference type="EMBL" id="MSCO01000002">
    <property type="protein sequence ID" value="PQJ84689.1"/>
    <property type="molecule type" value="Genomic_DNA"/>
</dbReference>
<reference evidence="1 2" key="1">
    <citation type="submission" date="2016-12" db="EMBL/GenBank/DDBJ databases">
        <title>Diversity of luminous bacteria.</title>
        <authorList>
            <person name="Yoshizawa S."/>
            <person name="Kogure K."/>
        </authorList>
    </citation>
    <scope>NUCLEOTIDE SEQUENCE [LARGE SCALE GENOMIC DNA]</scope>
    <source>
        <strain evidence="1 2">ATCC 33715</strain>
    </source>
</reference>
<dbReference type="AlphaFoldDB" id="A0A2S7X3S9"/>
<dbReference type="Pfam" id="PF09932">
    <property type="entry name" value="DUF2164"/>
    <property type="match status" value="1"/>
</dbReference>
<evidence type="ECO:0000313" key="1">
    <source>
        <dbReference type="EMBL" id="PQJ84689.1"/>
    </source>
</evidence>
<dbReference type="Proteomes" id="UP000239263">
    <property type="component" value="Unassembled WGS sequence"/>
</dbReference>
<proteinExistence type="predicted"/>
<dbReference type="OrthoDB" id="6629495at2"/>
<evidence type="ECO:0000313" key="2">
    <source>
        <dbReference type="Proteomes" id="UP000239263"/>
    </source>
</evidence>
<organism evidence="1 2">
    <name type="scientific">Aliivibrio sifiae</name>
    <dbReference type="NCBI Taxonomy" id="566293"/>
    <lineage>
        <taxon>Bacteria</taxon>
        <taxon>Pseudomonadati</taxon>
        <taxon>Pseudomonadota</taxon>
        <taxon>Gammaproteobacteria</taxon>
        <taxon>Vibrionales</taxon>
        <taxon>Vibrionaceae</taxon>
        <taxon>Aliivibrio</taxon>
    </lineage>
</organism>
<protein>
    <recommendedName>
        <fullName evidence="3">DUF2164 domain-containing protein</fullName>
    </recommendedName>
</protein>
<comment type="caution">
    <text evidence="1">The sequence shown here is derived from an EMBL/GenBank/DDBJ whole genome shotgun (WGS) entry which is preliminary data.</text>
</comment>
<dbReference type="RefSeq" id="WP_105056093.1">
    <property type="nucleotide sequence ID" value="NZ_CAWNRT010000002.1"/>
</dbReference>
<gene>
    <name evidence="1" type="ORF">BTO22_14355</name>
</gene>
<evidence type="ECO:0008006" key="3">
    <source>
        <dbReference type="Google" id="ProtNLM"/>
    </source>
</evidence>
<name>A0A2S7X3S9_9GAMM</name>